<dbReference type="Proteomes" id="UP000054248">
    <property type="component" value="Unassembled WGS sequence"/>
</dbReference>
<reference evidence="3" key="2">
    <citation type="submission" date="2015-01" db="EMBL/GenBank/DDBJ databases">
        <title>Evolutionary Origins and Diversification of the Mycorrhizal Mutualists.</title>
        <authorList>
            <consortium name="DOE Joint Genome Institute"/>
            <consortium name="Mycorrhizal Genomics Consortium"/>
            <person name="Kohler A."/>
            <person name="Kuo A."/>
            <person name="Nagy L.G."/>
            <person name="Floudas D."/>
            <person name="Copeland A."/>
            <person name="Barry K.W."/>
            <person name="Cichocki N."/>
            <person name="Veneault-Fourrey C."/>
            <person name="LaButti K."/>
            <person name="Lindquist E.A."/>
            <person name="Lipzen A."/>
            <person name="Lundell T."/>
            <person name="Morin E."/>
            <person name="Murat C."/>
            <person name="Riley R."/>
            <person name="Ohm R."/>
            <person name="Sun H."/>
            <person name="Tunlid A."/>
            <person name="Henrissat B."/>
            <person name="Grigoriev I.V."/>
            <person name="Hibbett D.S."/>
            <person name="Martin F."/>
        </authorList>
    </citation>
    <scope>NUCLEOTIDE SEQUENCE [LARGE SCALE GENOMIC DNA]</scope>
    <source>
        <strain evidence="3">MUT 4182</strain>
    </source>
</reference>
<evidence type="ECO:0000256" key="1">
    <source>
        <dbReference type="SAM" id="MobiDB-lite"/>
    </source>
</evidence>
<proteinExistence type="predicted"/>
<evidence type="ECO:0000313" key="2">
    <source>
        <dbReference type="EMBL" id="KIO31543.1"/>
    </source>
</evidence>
<evidence type="ECO:0000313" key="3">
    <source>
        <dbReference type="Proteomes" id="UP000054248"/>
    </source>
</evidence>
<organism evidence="2 3">
    <name type="scientific">Tulasnella calospora MUT 4182</name>
    <dbReference type="NCBI Taxonomy" id="1051891"/>
    <lineage>
        <taxon>Eukaryota</taxon>
        <taxon>Fungi</taxon>
        <taxon>Dikarya</taxon>
        <taxon>Basidiomycota</taxon>
        <taxon>Agaricomycotina</taxon>
        <taxon>Agaricomycetes</taxon>
        <taxon>Cantharellales</taxon>
        <taxon>Tulasnellaceae</taxon>
        <taxon>Tulasnella</taxon>
    </lineage>
</organism>
<keyword evidence="3" id="KW-1185">Reference proteome</keyword>
<gene>
    <name evidence="2" type="ORF">M407DRAFT_131303</name>
</gene>
<dbReference type="HOGENOM" id="CLU_1379038_0_0_1"/>
<accession>A0A0C3LC97</accession>
<dbReference type="EMBL" id="KN822962">
    <property type="protein sequence ID" value="KIO31543.1"/>
    <property type="molecule type" value="Genomic_DNA"/>
</dbReference>
<feature type="compositionally biased region" description="Low complexity" evidence="1">
    <location>
        <begin position="178"/>
        <end position="191"/>
    </location>
</feature>
<reference evidence="2 3" key="1">
    <citation type="submission" date="2014-04" db="EMBL/GenBank/DDBJ databases">
        <authorList>
            <consortium name="DOE Joint Genome Institute"/>
            <person name="Kuo A."/>
            <person name="Girlanda M."/>
            <person name="Perotto S."/>
            <person name="Kohler A."/>
            <person name="Nagy L.G."/>
            <person name="Floudas D."/>
            <person name="Copeland A."/>
            <person name="Barry K.W."/>
            <person name="Cichocki N."/>
            <person name="Veneault-Fourrey C."/>
            <person name="LaButti K."/>
            <person name="Lindquist E.A."/>
            <person name="Lipzen A."/>
            <person name="Lundell T."/>
            <person name="Morin E."/>
            <person name="Murat C."/>
            <person name="Sun H."/>
            <person name="Tunlid A."/>
            <person name="Henrissat B."/>
            <person name="Grigoriev I.V."/>
            <person name="Hibbett D.S."/>
            <person name="Martin F."/>
            <person name="Nordberg H.P."/>
            <person name="Cantor M.N."/>
            <person name="Hua S.X."/>
        </authorList>
    </citation>
    <scope>NUCLEOTIDE SEQUENCE [LARGE SCALE GENOMIC DNA]</scope>
    <source>
        <strain evidence="2 3">MUT 4182</strain>
    </source>
</reference>
<name>A0A0C3LC97_9AGAM</name>
<sequence>MELVTVVLIFLGLLFFAGISVIALAECPPILPQYRSHVALPVADVPMHHHPQIQETIRTTQSAITSLIVHAKTSHHLGPLIQMVHITISHARLLRIPPVRFPFCALAEGANTVIPATQAPFDPIIEPRLPARVQSGRRLSNDLVLATTLSGIYLPSSSAEIDTAAVAIASGSPPTPQEPEASLLLSAPSSLTSQPAVH</sequence>
<dbReference type="OrthoDB" id="3307480at2759"/>
<protein>
    <submittedName>
        <fullName evidence="2">Uncharacterized protein</fullName>
    </submittedName>
</protein>
<feature type="region of interest" description="Disordered" evidence="1">
    <location>
        <begin position="170"/>
        <end position="198"/>
    </location>
</feature>
<dbReference type="AlphaFoldDB" id="A0A0C3LC97"/>